<comment type="similarity">
    <text evidence="1">Belongs to the LysR transcriptional regulatory family.</text>
</comment>
<dbReference type="EMBL" id="CAHP01000012">
    <property type="protein sequence ID" value="CCG40411.1"/>
    <property type="molecule type" value="Genomic_DNA"/>
</dbReference>
<dbReference type="CDD" id="cd08420">
    <property type="entry name" value="PBP2_CysL_like"/>
    <property type="match status" value="1"/>
</dbReference>
<dbReference type="Pfam" id="PF03466">
    <property type="entry name" value="LysR_substrate"/>
    <property type="match status" value="1"/>
</dbReference>
<keyword evidence="3" id="KW-0238">DNA-binding</keyword>
<dbReference type="InterPro" id="IPR000847">
    <property type="entry name" value="LysR_HTH_N"/>
</dbReference>
<dbReference type="AlphaFoldDB" id="H8FPX3"/>
<name>H8FPX3_MAGML</name>
<dbReference type="PRINTS" id="PR00039">
    <property type="entry name" value="HTHLYSR"/>
</dbReference>
<dbReference type="SUPFAM" id="SSF46785">
    <property type="entry name" value="Winged helix' DNA-binding domain"/>
    <property type="match status" value="1"/>
</dbReference>
<dbReference type="PROSITE" id="PS50931">
    <property type="entry name" value="HTH_LYSR"/>
    <property type="match status" value="1"/>
</dbReference>
<dbReference type="OrthoDB" id="9808620at2"/>
<dbReference type="eggNOG" id="COG0583">
    <property type="taxonomic scope" value="Bacteria"/>
</dbReference>
<dbReference type="SUPFAM" id="SSF53850">
    <property type="entry name" value="Periplasmic binding protein-like II"/>
    <property type="match status" value="1"/>
</dbReference>
<evidence type="ECO:0000256" key="4">
    <source>
        <dbReference type="ARBA" id="ARBA00023163"/>
    </source>
</evidence>
<dbReference type="InterPro" id="IPR005119">
    <property type="entry name" value="LysR_subst-bd"/>
</dbReference>
<dbReference type="RefSeq" id="WP_002726667.1">
    <property type="nucleotide sequence ID" value="NZ_CAHP01000012.1"/>
</dbReference>
<sequence>MTLDQIKVFVAVAESLHVTRAAQALGLTQSAASASIAALEARYGLALFDRIGRHIELTQAGRLFLPEAKAMLALANRAETMLADLSGLRRGHLDLYASQTIAGYWLPPWLHRFRERYPDITVSLTIGNTRQVARAVREGTADLGFVEGDIDDPILARLSVPGDRLVMAVGSGHPLAGAKDVTPAEIIGLAWVLREAGSGTRQIFEAALGEYGIDPRALTVAMELPSNEAVRSAVEAGAGVTVISHLVVESALRAGRLATVGLPFPLRSFTVIRHGDRHRAKAKDALLALIRDGLPSPTETEAL</sequence>
<dbReference type="Proteomes" id="UP000004169">
    <property type="component" value="Unassembled WGS sequence"/>
</dbReference>
<reference evidence="6 7" key="1">
    <citation type="journal article" date="2012" name="J. Bacteriol.">
        <title>Draft Genome Sequence of the Purple Photosynthetic Bacterium Phaeospirillum molischianum DSM120, a Particularly Versatile Bacterium.</title>
        <authorList>
            <person name="Duquesne K."/>
            <person name="Prima V."/>
            <person name="Ji B."/>
            <person name="Rouy Z."/>
            <person name="Medigue C."/>
            <person name="Talla E."/>
            <person name="Sturgis J.N."/>
        </authorList>
    </citation>
    <scope>NUCLEOTIDE SEQUENCE [LARGE SCALE GENOMIC DNA]</scope>
    <source>
        <strain evidence="7">DSM120</strain>
    </source>
</reference>
<evidence type="ECO:0000259" key="5">
    <source>
        <dbReference type="PROSITE" id="PS50931"/>
    </source>
</evidence>
<dbReference type="Gene3D" id="3.40.190.290">
    <property type="match status" value="1"/>
</dbReference>
<organism evidence="6 7">
    <name type="scientific">Magnetospirillum molischianum DSM 120</name>
    <dbReference type="NCBI Taxonomy" id="1150626"/>
    <lineage>
        <taxon>Bacteria</taxon>
        <taxon>Pseudomonadati</taxon>
        <taxon>Pseudomonadota</taxon>
        <taxon>Alphaproteobacteria</taxon>
        <taxon>Rhodospirillales</taxon>
        <taxon>Rhodospirillaceae</taxon>
        <taxon>Magnetospirillum</taxon>
    </lineage>
</organism>
<accession>H8FPX3</accession>
<evidence type="ECO:0000313" key="7">
    <source>
        <dbReference type="Proteomes" id="UP000004169"/>
    </source>
</evidence>
<dbReference type="PANTHER" id="PTHR30126">
    <property type="entry name" value="HTH-TYPE TRANSCRIPTIONAL REGULATOR"/>
    <property type="match status" value="1"/>
</dbReference>
<dbReference type="Gene3D" id="1.10.10.10">
    <property type="entry name" value="Winged helix-like DNA-binding domain superfamily/Winged helix DNA-binding domain"/>
    <property type="match status" value="1"/>
</dbReference>
<dbReference type="PANTHER" id="PTHR30126:SF39">
    <property type="entry name" value="HTH-TYPE TRANSCRIPTIONAL REGULATOR CYSL"/>
    <property type="match status" value="1"/>
</dbReference>
<dbReference type="Pfam" id="PF00126">
    <property type="entry name" value="HTH_1"/>
    <property type="match status" value="1"/>
</dbReference>
<dbReference type="GO" id="GO:0003700">
    <property type="term" value="F:DNA-binding transcription factor activity"/>
    <property type="evidence" value="ECO:0007669"/>
    <property type="project" value="InterPro"/>
</dbReference>
<keyword evidence="2" id="KW-0805">Transcription regulation</keyword>
<evidence type="ECO:0000313" key="6">
    <source>
        <dbReference type="EMBL" id="CCG40411.1"/>
    </source>
</evidence>
<dbReference type="STRING" id="1150626.PHAMO_20097"/>
<protein>
    <submittedName>
        <fullName evidence="6">Putative transcriptional regulatory protein, LysR family</fullName>
    </submittedName>
</protein>
<evidence type="ECO:0000256" key="2">
    <source>
        <dbReference type="ARBA" id="ARBA00023015"/>
    </source>
</evidence>
<proteinExistence type="inferred from homology"/>
<dbReference type="FunFam" id="1.10.10.10:FF:000001">
    <property type="entry name" value="LysR family transcriptional regulator"/>
    <property type="match status" value="1"/>
</dbReference>
<evidence type="ECO:0000256" key="1">
    <source>
        <dbReference type="ARBA" id="ARBA00009437"/>
    </source>
</evidence>
<keyword evidence="7" id="KW-1185">Reference proteome</keyword>
<dbReference type="InterPro" id="IPR036390">
    <property type="entry name" value="WH_DNA-bd_sf"/>
</dbReference>
<gene>
    <name evidence="6" type="ORF">PHAMO_20097</name>
</gene>
<evidence type="ECO:0000256" key="3">
    <source>
        <dbReference type="ARBA" id="ARBA00023125"/>
    </source>
</evidence>
<feature type="domain" description="HTH lysR-type" evidence="5">
    <location>
        <begin position="1"/>
        <end position="58"/>
    </location>
</feature>
<dbReference type="GO" id="GO:0000976">
    <property type="term" value="F:transcription cis-regulatory region binding"/>
    <property type="evidence" value="ECO:0007669"/>
    <property type="project" value="TreeGrafter"/>
</dbReference>
<dbReference type="InterPro" id="IPR036388">
    <property type="entry name" value="WH-like_DNA-bd_sf"/>
</dbReference>
<comment type="caution">
    <text evidence="6">The sequence shown here is derived from an EMBL/GenBank/DDBJ whole genome shotgun (WGS) entry which is preliminary data.</text>
</comment>
<keyword evidence="4" id="KW-0804">Transcription</keyword>